<accession>H1FZ75</accession>
<organism evidence="3 4">
    <name type="scientific">Sulfurimonas gotlandica (strain DSM 19862 / JCM 16533 / GD1)</name>
    <dbReference type="NCBI Taxonomy" id="929558"/>
    <lineage>
        <taxon>Bacteria</taxon>
        <taxon>Pseudomonadati</taxon>
        <taxon>Campylobacterota</taxon>
        <taxon>Epsilonproteobacteria</taxon>
        <taxon>Campylobacterales</taxon>
        <taxon>Sulfurimonadaceae</taxon>
        <taxon>Sulfurimonas</taxon>
    </lineage>
</organism>
<dbReference type="Pfam" id="PF00383">
    <property type="entry name" value="dCMP_cyt_deam_1"/>
    <property type="match status" value="1"/>
</dbReference>
<dbReference type="Gene3D" id="3.40.140.10">
    <property type="entry name" value="Cytidine Deaminase, domain 2"/>
    <property type="match status" value="1"/>
</dbReference>
<feature type="signal peptide" evidence="1">
    <location>
        <begin position="1"/>
        <end position="22"/>
    </location>
</feature>
<keyword evidence="1" id="KW-0732">Signal</keyword>
<evidence type="ECO:0000313" key="4">
    <source>
        <dbReference type="Proteomes" id="UP000006431"/>
    </source>
</evidence>
<dbReference type="Proteomes" id="UP000006431">
    <property type="component" value="Unassembled WGS sequence"/>
</dbReference>
<gene>
    <name evidence="3" type="ORF">SMGD1_2436</name>
</gene>
<evidence type="ECO:0000256" key="1">
    <source>
        <dbReference type="SAM" id="SignalP"/>
    </source>
</evidence>
<accession>B6BN89</accession>
<dbReference type="RefSeq" id="WP_008339842.1">
    <property type="nucleotide sequence ID" value="NZ_AFRZ01000001.1"/>
</dbReference>
<dbReference type="InterPro" id="IPR002125">
    <property type="entry name" value="CMP_dCMP_dom"/>
</dbReference>
<feature type="domain" description="CMP/dCMP-type deaminase" evidence="2">
    <location>
        <begin position="82"/>
        <end position="152"/>
    </location>
</feature>
<dbReference type="EMBL" id="AFRZ01000001">
    <property type="protein sequence ID" value="EHP30959.1"/>
    <property type="molecule type" value="Genomic_DNA"/>
</dbReference>
<dbReference type="PATRIC" id="fig|929558.5.peg.2426"/>
<dbReference type="PROSITE" id="PS51747">
    <property type="entry name" value="CYT_DCMP_DEAMINASES_2"/>
    <property type="match status" value="1"/>
</dbReference>
<keyword evidence="4" id="KW-1185">Reference proteome</keyword>
<dbReference type="STRING" id="929558.SMGD1_2436"/>
<evidence type="ECO:0000313" key="3">
    <source>
        <dbReference type="EMBL" id="EHP30959.1"/>
    </source>
</evidence>
<proteinExistence type="predicted"/>
<dbReference type="HOGENOM" id="CLU_1721419_0_0_7"/>
<reference evidence="3 4" key="1">
    <citation type="journal article" date="2012" name="Proc. Natl. Acad. Sci. U.S.A.">
        <title>Genome and physiology of a model Epsilonproteobacterium responsible for sulfide detoxification in marine oxygen depletion zones.</title>
        <authorList>
            <person name="Grote J."/>
            <person name="Schott T."/>
            <person name="Bruckner C.G."/>
            <person name="Glockner F.O."/>
            <person name="Jost G."/>
            <person name="Teeling H."/>
            <person name="Labrenz M."/>
            <person name="Jurgens K."/>
        </authorList>
    </citation>
    <scope>NUCLEOTIDE SEQUENCE [LARGE SCALE GENOMIC DNA]</scope>
    <source>
        <strain evidence="3 4">GD1</strain>
    </source>
</reference>
<dbReference type="GO" id="GO:0003824">
    <property type="term" value="F:catalytic activity"/>
    <property type="evidence" value="ECO:0007669"/>
    <property type="project" value="InterPro"/>
</dbReference>
<dbReference type="eggNOG" id="COG0590">
    <property type="taxonomic scope" value="Bacteria"/>
</dbReference>
<protein>
    <submittedName>
        <fullName evidence="3">Periplasmic zinc-binding protein</fullName>
    </submittedName>
</protein>
<evidence type="ECO:0000259" key="2">
    <source>
        <dbReference type="PROSITE" id="PS51747"/>
    </source>
</evidence>
<name>B6BN89_SULGG</name>
<dbReference type="InterPro" id="IPR016193">
    <property type="entry name" value="Cytidine_deaminase-like"/>
</dbReference>
<feature type="chain" id="PRO_5002843286" evidence="1">
    <location>
        <begin position="23"/>
        <end position="152"/>
    </location>
</feature>
<sequence length="152" mass="16599">MKVQKRLLILSIAMFYMFSVMAIASTPDSKQPSTFYGYTPAQTQKWVNEAPNTPPKKFAVVEGAGSNDNVQCSVGSSSKETKTHRKHIRRAIKLGAHNPMQALKGHAPDGGFFGAVIYKDGKILGEGWNTVLKEGDPSRHGEMNAIRQATHG</sequence>
<dbReference type="AlphaFoldDB" id="B6BN89"/>
<dbReference type="OrthoDB" id="9802676at2"/>
<comment type="caution">
    <text evidence="3">The sequence shown here is derived from an EMBL/GenBank/DDBJ whole genome shotgun (WGS) entry which is preliminary data.</text>
</comment>
<dbReference type="SUPFAM" id="SSF53927">
    <property type="entry name" value="Cytidine deaminase-like"/>
    <property type="match status" value="1"/>
</dbReference>